<dbReference type="PROSITE" id="PS51767">
    <property type="entry name" value="PEPTIDASE_A1"/>
    <property type="match status" value="1"/>
</dbReference>
<evidence type="ECO:0000256" key="5">
    <source>
        <dbReference type="SAM" id="SignalP"/>
    </source>
</evidence>
<keyword evidence="5" id="KW-0732">Signal</keyword>
<comment type="caution">
    <text evidence="7">The sequence shown here is derived from an EMBL/GenBank/DDBJ whole genome shotgun (WGS) entry which is preliminary data.</text>
</comment>
<gene>
    <name evidence="7" type="ORF">PsYK624_104900</name>
</gene>
<dbReference type="GO" id="GO:0004190">
    <property type="term" value="F:aspartic-type endopeptidase activity"/>
    <property type="evidence" value="ECO:0007669"/>
    <property type="project" value="UniProtKB-KW"/>
</dbReference>
<comment type="similarity">
    <text evidence="1 3">Belongs to the peptidase A1 family.</text>
</comment>
<dbReference type="InterPro" id="IPR001461">
    <property type="entry name" value="Aspartic_peptidase_A1"/>
</dbReference>
<keyword evidence="4" id="KW-1133">Transmembrane helix</keyword>
<evidence type="ECO:0000313" key="8">
    <source>
        <dbReference type="Proteomes" id="UP000703269"/>
    </source>
</evidence>
<keyword evidence="3" id="KW-0378">Hydrolase</keyword>
<keyword evidence="2 3" id="KW-0064">Aspartyl protease</keyword>
<dbReference type="GO" id="GO:0006508">
    <property type="term" value="P:proteolysis"/>
    <property type="evidence" value="ECO:0007669"/>
    <property type="project" value="UniProtKB-KW"/>
</dbReference>
<evidence type="ECO:0000256" key="3">
    <source>
        <dbReference type="RuleBase" id="RU000454"/>
    </source>
</evidence>
<dbReference type="SUPFAM" id="SSF50630">
    <property type="entry name" value="Acid proteases"/>
    <property type="match status" value="1"/>
</dbReference>
<evidence type="ECO:0000313" key="7">
    <source>
        <dbReference type="EMBL" id="GJE94321.1"/>
    </source>
</evidence>
<feature type="signal peptide" evidence="5">
    <location>
        <begin position="1"/>
        <end position="20"/>
    </location>
</feature>
<keyword evidence="4" id="KW-0812">Transmembrane</keyword>
<sequence length="539" mass="58108">MPVTFRTVAVLLLSTCAAFAALSLERRDAPASEIPFQKTSAVNITDDSYLDYFYLVNITLGGREFTVELDTGSSDFWLYAPELQVANDSGLTANITYLDRRSASGPIQFAELQIGEYTVPSQAFINTRSLAGWPVDRSGLLGVSFSTDNLSRIERTIHRAWGKSSTLGRSVMANIFAQNASMEASYDLTLGRKVDDEESSSAGGTFIIGYHDPRYSNITQAPQIPKVVADEWAGYLDGMTVNGENIPLPASHIAHTPPGKLVALFDSGTSNVLVPPSLADAVYSQIAGSIKVGDSWLIPCYSAANVTFVIGGMTYPVHPLDISRVYPTWGLLSDGTNATYVVCEGSISTLQADDVDVILGDVFLKNTYTSFNFGSANRDQTPSGANGSFVQLLSTTDADDAWIDFHLTRGATLSEKYPISIDPAFLPALFPRVYSSQNATGTGALTPIAVRVSRALEATCTDRATTLLSTYGPVAIGLLAANLAIMLLLCIIALVACTRRRTQERTVSATYNPVAFSNKQGSEHDLHDDMPAVIYNDQY</sequence>
<evidence type="ECO:0000256" key="1">
    <source>
        <dbReference type="ARBA" id="ARBA00007447"/>
    </source>
</evidence>
<dbReference type="PRINTS" id="PR00792">
    <property type="entry name" value="PEPSIN"/>
</dbReference>
<feature type="transmembrane region" description="Helical" evidence="4">
    <location>
        <begin position="471"/>
        <end position="496"/>
    </location>
</feature>
<name>A0A9P3GGE6_9APHY</name>
<dbReference type="CDD" id="cd05471">
    <property type="entry name" value="pepsin_like"/>
    <property type="match status" value="1"/>
</dbReference>
<evidence type="ECO:0000256" key="2">
    <source>
        <dbReference type="ARBA" id="ARBA00022750"/>
    </source>
</evidence>
<dbReference type="InterPro" id="IPR001969">
    <property type="entry name" value="Aspartic_peptidase_AS"/>
</dbReference>
<dbReference type="Pfam" id="PF00026">
    <property type="entry name" value="Asp"/>
    <property type="match status" value="1"/>
</dbReference>
<evidence type="ECO:0000259" key="6">
    <source>
        <dbReference type="PROSITE" id="PS51767"/>
    </source>
</evidence>
<keyword evidence="8" id="KW-1185">Reference proteome</keyword>
<feature type="chain" id="PRO_5040346803" evidence="5">
    <location>
        <begin position="21"/>
        <end position="539"/>
    </location>
</feature>
<dbReference type="OrthoDB" id="771136at2759"/>
<feature type="domain" description="Peptidase A1" evidence="6">
    <location>
        <begin position="54"/>
        <end position="381"/>
    </location>
</feature>
<organism evidence="7 8">
    <name type="scientific">Phanerochaete sordida</name>
    <dbReference type="NCBI Taxonomy" id="48140"/>
    <lineage>
        <taxon>Eukaryota</taxon>
        <taxon>Fungi</taxon>
        <taxon>Dikarya</taxon>
        <taxon>Basidiomycota</taxon>
        <taxon>Agaricomycotina</taxon>
        <taxon>Agaricomycetes</taxon>
        <taxon>Polyporales</taxon>
        <taxon>Phanerochaetaceae</taxon>
        <taxon>Phanerochaete</taxon>
    </lineage>
</organism>
<proteinExistence type="inferred from homology"/>
<keyword evidence="3 7" id="KW-0645">Protease</keyword>
<dbReference type="EMBL" id="BPQB01000039">
    <property type="protein sequence ID" value="GJE94321.1"/>
    <property type="molecule type" value="Genomic_DNA"/>
</dbReference>
<dbReference type="InterPro" id="IPR021109">
    <property type="entry name" value="Peptidase_aspartic_dom_sf"/>
</dbReference>
<reference evidence="7 8" key="1">
    <citation type="submission" date="2021-08" db="EMBL/GenBank/DDBJ databases">
        <title>Draft Genome Sequence of Phanerochaete sordida strain YK-624.</title>
        <authorList>
            <person name="Mori T."/>
            <person name="Dohra H."/>
            <person name="Suzuki T."/>
            <person name="Kawagishi H."/>
            <person name="Hirai H."/>
        </authorList>
    </citation>
    <scope>NUCLEOTIDE SEQUENCE [LARGE SCALE GENOMIC DNA]</scope>
    <source>
        <strain evidence="7 8">YK-624</strain>
    </source>
</reference>
<accession>A0A9P3GGE6</accession>
<dbReference type="InterPro" id="IPR034164">
    <property type="entry name" value="Pepsin-like_dom"/>
</dbReference>
<dbReference type="Gene3D" id="2.40.70.10">
    <property type="entry name" value="Acid Proteases"/>
    <property type="match status" value="2"/>
</dbReference>
<dbReference type="Proteomes" id="UP000703269">
    <property type="component" value="Unassembled WGS sequence"/>
</dbReference>
<dbReference type="PROSITE" id="PS00141">
    <property type="entry name" value="ASP_PROTEASE"/>
    <property type="match status" value="1"/>
</dbReference>
<dbReference type="InterPro" id="IPR033121">
    <property type="entry name" value="PEPTIDASE_A1"/>
</dbReference>
<evidence type="ECO:0000256" key="4">
    <source>
        <dbReference type="SAM" id="Phobius"/>
    </source>
</evidence>
<dbReference type="AlphaFoldDB" id="A0A9P3GGE6"/>
<keyword evidence="4" id="KW-0472">Membrane</keyword>
<dbReference type="PANTHER" id="PTHR47966">
    <property type="entry name" value="BETA-SITE APP-CLEAVING ENZYME, ISOFORM A-RELATED"/>
    <property type="match status" value="1"/>
</dbReference>
<dbReference type="PANTHER" id="PTHR47966:SF51">
    <property type="entry name" value="BETA-SITE APP-CLEAVING ENZYME, ISOFORM A-RELATED"/>
    <property type="match status" value="1"/>
</dbReference>
<protein>
    <submittedName>
        <fullName evidence="7">Acid protease</fullName>
    </submittedName>
</protein>